<dbReference type="OrthoDB" id="1656058at2"/>
<dbReference type="Proteomes" id="UP000027936">
    <property type="component" value="Unassembled WGS sequence"/>
</dbReference>
<dbReference type="Gene3D" id="2.130.10.10">
    <property type="entry name" value="YVTN repeat-like/Quinoprotein amine dehydrogenase"/>
    <property type="match status" value="1"/>
</dbReference>
<dbReference type="AlphaFoldDB" id="A0A072NQ69"/>
<accession>A0A072NQ69</accession>
<evidence type="ECO:0000256" key="1">
    <source>
        <dbReference type="SAM" id="SignalP"/>
    </source>
</evidence>
<organism evidence="3 4">
    <name type="scientific">Schinkia azotoformans MEV2011</name>
    <dbReference type="NCBI Taxonomy" id="1348973"/>
    <lineage>
        <taxon>Bacteria</taxon>
        <taxon>Bacillati</taxon>
        <taxon>Bacillota</taxon>
        <taxon>Bacilli</taxon>
        <taxon>Bacillales</taxon>
        <taxon>Bacillaceae</taxon>
        <taxon>Calidifontibacillus/Schinkia group</taxon>
        <taxon>Schinkia</taxon>
    </lineage>
</organism>
<feature type="domain" description="Prolow-density lipoprotein receptor-related protein 1-like beta-propeller" evidence="2">
    <location>
        <begin position="348"/>
        <end position="518"/>
    </location>
</feature>
<dbReference type="PATRIC" id="fig|1348973.3.peg.1390"/>
<comment type="caution">
    <text evidence="3">The sequence shown here is derived from an EMBL/GenBank/DDBJ whole genome shotgun (WGS) entry which is preliminary data.</text>
</comment>
<gene>
    <name evidence="3" type="ORF">M670_01424</name>
</gene>
<keyword evidence="1" id="KW-0732">Signal</keyword>
<dbReference type="RefSeq" id="WP_051678098.1">
    <property type="nucleotide sequence ID" value="NZ_JJRY01000004.1"/>
</dbReference>
<feature type="chain" id="PRO_5001680996" description="Prolow-density lipoprotein receptor-related protein 1-like beta-propeller domain-containing protein" evidence="1">
    <location>
        <begin position="29"/>
        <end position="534"/>
    </location>
</feature>
<dbReference type="SUPFAM" id="SSF69304">
    <property type="entry name" value="Tricorn protease N-terminal domain"/>
    <property type="match status" value="1"/>
</dbReference>
<evidence type="ECO:0000313" key="4">
    <source>
        <dbReference type="Proteomes" id="UP000027936"/>
    </source>
</evidence>
<dbReference type="Pfam" id="PF16472">
    <property type="entry name" value="DUF5050"/>
    <property type="match status" value="1"/>
</dbReference>
<proteinExistence type="predicted"/>
<sequence>MIKAFLKLTVAVTVCLGLLSAPIGQTLAAEKTVRVTLPTFTVQLNGNKVDNQYRQYPLVVYKDMTYVPMTWFDSRLLGLKTEWSQKDGLTIAEDKVTTSYEPYKTKQKNSKSQNATIPTFKITVNGKQINNSTEEFPLLNFRNVTYFPLTWKFAHDEFGWEYVWDKSKGVIINSTNPKVQTVKLPSYASENDVALFDGYFYFVETVDNMNLIYRSKEDNIANKEWLYSYHIDTMYGYQKHMNFEIRENELWFRYHLGGAAMGSDFYGKISKDGKAAIEHSGYLDFKKSPKGTLIINQFLPPGGNNLIFIPTGQPKENGKQIGDPDLIYGWYIKNDSNSTGYGPVQSTTIHDDDVYVLASSSNLENNSLNQIYKINLNTNETTQITNSEVGSFKISGDKLYYVKNNDQNLYSANLDGTEEQKISQYNKVDWYEEIDGRVFYTTEITSGKYNLYKTSQGKDDILLLKEPVTGIQIANGKIICQLPLKEDYGIKVFNKLGQLELAIVDHTENLFVHNDDILIVSATDNTIKTIHLKK</sequence>
<dbReference type="InterPro" id="IPR032485">
    <property type="entry name" value="LRP1-like_beta_prop"/>
</dbReference>
<dbReference type="EMBL" id="JJRY01000004">
    <property type="protein sequence ID" value="KEF39038.1"/>
    <property type="molecule type" value="Genomic_DNA"/>
</dbReference>
<dbReference type="InterPro" id="IPR015943">
    <property type="entry name" value="WD40/YVTN_repeat-like_dom_sf"/>
</dbReference>
<feature type="signal peptide" evidence="1">
    <location>
        <begin position="1"/>
        <end position="28"/>
    </location>
</feature>
<reference evidence="3 4" key="1">
    <citation type="submission" date="2014-04" db="EMBL/GenBank/DDBJ databases">
        <title>Draft genome sequence of Bacillus azotoformans MEV2011, a (co-) denitrifying strain unable to grow in the presence of oxygen.</title>
        <authorList>
            <person name="Nielsen M."/>
            <person name="Schreiber L."/>
            <person name="Finster K."/>
            <person name="Schramm A."/>
        </authorList>
    </citation>
    <scope>NUCLEOTIDE SEQUENCE [LARGE SCALE GENOMIC DNA]</scope>
    <source>
        <strain evidence="3 4">MEV2011</strain>
    </source>
</reference>
<evidence type="ECO:0000313" key="3">
    <source>
        <dbReference type="EMBL" id="KEF39038.1"/>
    </source>
</evidence>
<protein>
    <recommendedName>
        <fullName evidence="2">Prolow-density lipoprotein receptor-related protein 1-like beta-propeller domain-containing protein</fullName>
    </recommendedName>
</protein>
<evidence type="ECO:0000259" key="2">
    <source>
        <dbReference type="Pfam" id="PF16472"/>
    </source>
</evidence>
<name>A0A072NQ69_SCHAZ</name>